<feature type="transmembrane region" description="Helical" evidence="5">
    <location>
        <begin position="39"/>
        <end position="58"/>
    </location>
</feature>
<dbReference type="RefSeq" id="XP_022475214.1">
    <property type="nucleotide sequence ID" value="XM_022618216.1"/>
</dbReference>
<evidence type="ECO:0000313" key="8">
    <source>
        <dbReference type="Proteomes" id="UP000176998"/>
    </source>
</evidence>
<dbReference type="GO" id="GO:0015606">
    <property type="term" value="F:spermidine transmembrane transporter activity"/>
    <property type="evidence" value="ECO:0007669"/>
    <property type="project" value="TreeGrafter"/>
</dbReference>
<dbReference type="Proteomes" id="UP000176998">
    <property type="component" value="Unassembled WGS sequence"/>
</dbReference>
<keyword evidence="2 5" id="KW-0812">Transmembrane</keyword>
<evidence type="ECO:0000256" key="1">
    <source>
        <dbReference type="ARBA" id="ARBA00004141"/>
    </source>
</evidence>
<comment type="subcellular location">
    <subcellularLocation>
        <location evidence="1">Membrane</location>
        <topology evidence="1">Multi-pass membrane protein</topology>
    </subcellularLocation>
</comment>
<comment type="caution">
    <text evidence="7">The sequence shown here is derived from an EMBL/GenBank/DDBJ whole genome shotgun (WGS) entry which is preliminary data.</text>
</comment>
<name>A0A1G4B9U9_9PEZI</name>
<dbReference type="EMBL" id="MJBS01000050">
    <property type="protein sequence ID" value="OHE98062.1"/>
    <property type="molecule type" value="Genomic_DNA"/>
</dbReference>
<gene>
    <name evidence="7" type="ORF">CORC01_06576</name>
</gene>
<keyword evidence="6" id="KW-0732">Signal</keyword>
<keyword evidence="4 5" id="KW-0472">Membrane</keyword>
<dbReference type="GO" id="GO:0005886">
    <property type="term" value="C:plasma membrane"/>
    <property type="evidence" value="ECO:0007669"/>
    <property type="project" value="TreeGrafter"/>
</dbReference>
<dbReference type="AlphaFoldDB" id="A0A1G4B9U9"/>
<keyword evidence="8" id="KW-1185">Reference proteome</keyword>
<evidence type="ECO:0000256" key="4">
    <source>
        <dbReference type="ARBA" id="ARBA00023136"/>
    </source>
</evidence>
<dbReference type="GeneID" id="34559726"/>
<dbReference type="STRING" id="1209926.A0A1G4B9U9"/>
<dbReference type="PANTHER" id="PTHR23502:SF38">
    <property type="entry name" value="POLYAMINE TRANSPORTER 4"/>
    <property type="match status" value="1"/>
</dbReference>
<evidence type="ECO:0000256" key="3">
    <source>
        <dbReference type="ARBA" id="ARBA00022989"/>
    </source>
</evidence>
<sequence>MDEFNISSTAAFLPLSFYVLALGLGPVLGGPLSETAGRQAVHIIAVVFGGLFALGAGFTETFTGAVHTQILVWGLPSTIFILSPFLGPGLGLVLGSLIVDRKDWRWTQYTIVFFSVFSAMWLFVAGESYHPVLLRRRRKQLGLDKPEPIPTSTMNSAIRHCPSISTPTDAFHRTHRVNTFFVCGCMFGTLFMFFGAFFHVFGATHNFSLTESGLVF</sequence>
<dbReference type="GO" id="GO:0000297">
    <property type="term" value="F:spermine transmembrane transporter activity"/>
    <property type="evidence" value="ECO:0007669"/>
    <property type="project" value="TreeGrafter"/>
</dbReference>
<protein>
    <submittedName>
        <fullName evidence="7">Major facilitator superfamily transporter</fullName>
    </submittedName>
</protein>
<evidence type="ECO:0000256" key="6">
    <source>
        <dbReference type="SAM" id="SignalP"/>
    </source>
</evidence>
<keyword evidence="3 5" id="KW-1133">Transmembrane helix</keyword>
<dbReference type="PANTHER" id="PTHR23502">
    <property type="entry name" value="MAJOR FACILITATOR SUPERFAMILY"/>
    <property type="match status" value="1"/>
</dbReference>
<accession>A0A1G4B9U9</accession>
<evidence type="ECO:0000313" key="7">
    <source>
        <dbReference type="EMBL" id="OHE98062.1"/>
    </source>
</evidence>
<evidence type="ECO:0000256" key="2">
    <source>
        <dbReference type="ARBA" id="ARBA00022692"/>
    </source>
</evidence>
<reference evidence="7 8" key="1">
    <citation type="submission" date="2016-09" db="EMBL/GenBank/DDBJ databases">
        <authorList>
            <person name="Capua I."/>
            <person name="De Benedictis P."/>
            <person name="Joannis T."/>
            <person name="Lombin L.H."/>
            <person name="Cattoli G."/>
        </authorList>
    </citation>
    <scope>NUCLEOTIDE SEQUENCE [LARGE SCALE GENOMIC DNA]</scope>
    <source>
        <strain evidence="7 8">IMI 309357</strain>
    </source>
</reference>
<dbReference type="Gene3D" id="1.20.1250.20">
    <property type="entry name" value="MFS general substrate transporter like domains"/>
    <property type="match status" value="1"/>
</dbReference>
<organism evidence="7 8">
    <name type="scientific">Colletotrichum orchidophilum</name>
    <dbReference type="NCBI Taxonomy" id="1209926"/>
    <lineage>
        <taxon>Eukaryota</taxon>
        <taxon>Fungi</taxon>
        <taxon>Dikarya</taxon>
        <taxon>Ascomycota</taxon>
        <taxon>Pezizomycotina</taxon>
        <taxon>Sordariomycetes</taxon>
        <taxon>Hypocreomycetidae</taxon>
        <taxon>Glomerellales</taxon>
        <taxon>Glomerellaceae</taxon>
        <taxon>Colletotrichum</taxon>
    </lineage>
</organism>
<feature type="transmembrane region" description="Helical" evidence="5">
    <location>
        <begin position="106"/>
        <end position="129"/>
    </location>
</feature>
<evidence type="ECO:0000256" key="5">
    <source>
        <dbReference type="SAM" id="Phobius"/>
    </source>
</evidence>
<feature type="chain" id="PRO_5009602644" evidence="6">
    <location>
        <begin position="30"/>
        <end position="216"/>
    </location>
</feature>
<dbReference type="InterPro" id="IPR036259">
    <property type="entry name" value="MFS_trans_sf"/>
</dbReference>
<feature type="signal peptide" evidence="6">
    <location>
        <begin position="1"/>
        <end position="29"/>
    </location>
</feature>
<dbReference type="SUPFAM" id="SSF103473">
    <property type="entry name" value="MFS general substrate transporter"/>
    <property type="match status" value="1"/>
</dbReference>
<dbReference type="Pfam" id="PF07690">
    <property type="entry name" value="MFS_1"/>
    <property type="match status" value="1"/>
</dbReference>
<feature type="transmembrane region" description="Helical" evidence="5">
    <location>
        <begin position="70"/>
        <end position="94"/>
    </location>
</feature>
<dbReference type="InterPro" id="IPR011701">
    <property type="entry name" value="MFS"/>
</dbReference>
<proteinExistence type="predicted"/>
<feature type="transmembrane region" description="Helical" evidence="5">
    <location>
        <begin position="180"/>
        <end position="201"/>
    </location>
</feature>